<evidence type="ECO:0000259" key="2">
    <source>
        <dbReference type="Pfam" id="PF26617"/>
    </source>
</evidence>
<accession>A0A9P8AD37</accession>
<feature type="compositionally biased region" description="Polar residues" evidence="1">
    <location>
        <begin position="311"/>
        <end position="332"/>
    </location>
</feature>
<protein>
    <recommendedName>
        <fullName evidence="2">CcmS related domain-containing protein</fullName>
    </recommendedName>
</protein>
<gene>
    <name evidence="3" type="ORF">E1B28_004545</name>
</gene>
<dbReference type="InterPro" id="IPR058258">
    <property type="entry name" value="CcmS-like"/>
</dbReference>
<keyword evidence="4" id="KW-1185">Reference proteome</keyword>
<dbReference type="KEGG" id="more:E1B28_004545"/>
<feature type="compositionally biased region" description="Gly residues" evidence="1">
    <location>
        <begin position="358"/>
        <end position="370"/>
    </location>
</feature>
<evidence type="ECO:0000313" key="3">
    <source>
        <dbReference type="EMBL" id="KAG7097169.1"/>
    </source>
</evidence>
<feature type="compositionally biased region" description="Acidic residues" evidence="1">
    <location>
        <begin position="170"/>
        <end position="183"/>
    </location>
</feature>
<dbReference type="Proteomes" id="UP001049176">
    <property type="component" value="Chromosome 2"/>
</dbReference>
<name>A0A9P8AD37_9AGAR</name>
<feature type="compositionally biased region" description="Polar residues" evidence="1">
    <location>
        <begin position="98"/>
        <end position="118"/>
    </location>
</feature>
<feature type="region of interest" description="Disordered" evidence="1">
    <location>
        <begin position="454"/>
        <end position="490"/>
    </location>
</feature>
<dbReference type="AlphaFoldDB" id="A0A9P8AD37"/>
<feature type="region of interest" description="Disordered" evidence="1">
    <location>
        <begin position="501"/>
        <end position="520"/>
    </location>
</feature>
<feature type="region of interest" description="Disordered" evidence="1">
    <location>
        <begin position="258"/>
        <end position="404"/>
    </location>
</feature>
<evidence type="ECO:0000256" key="1">
    <source>
        <dbReference type="SAM" id="MobiDB-lite"/>
    </source>
</evidence>
<feature type="compositionally biased region" description="Basic and acidic residues" evidence="1">
    <location>
        <begin position="333"/>
        <end position="343"/>
    </location>
</feature>
<feature type="region of interest" description="Disordered" evidence="1">
    <location>
        <begin position="87"/>
        <end position="219"/>
    </location>
</feature>
<evidence type="ECO:0000313" key="4">
    <source>
        <dbReference type="Proteomes" id="UP001049176"/>
    </source>
</evidence>
<proteinExistence type="predicted"/>
<dbReference type="Pfam" id="PF26617">
    <property type="entry name" value="CcmS-like"/>
    <property type="match status" value="1"/>
</dbReference>
<organism evidence="3 4">
    <name type="scientific">Marasmius oreades</name>
    <name type="common">fairy-ring Marasmius</name>
    <dbReference type="NCBI Taxonomy" id="181124"/>
    <lineage>
        <taxon>Eukaryota</taxon>
        <taxon>Fungi</taxon>
        <taxon>Dikarya</taxon>
        <taxon>Basidiomycota</taxon>
        <taxon>Agaricomycotina</taxon>
        <taxon>Agaricomycetes</taxon>
        <taxon>Agaricomycetidae</taxon>
        <taxon>Agaricales</taxon>
        <taxon>Marasmiineae</taxon>
        <taxon>Marasmiaceae</taxon>
        <taxon>Marasmius</taxon>
    </lineage>
</organism>
<feature type="region of interest" description="Disordered" evidence="1">
    <location>
        <begin position="1"/>
        <end position="75"/>
    </location>
</feature>
<feature type="compositionally biased region" description="Polar residues" evidence="1">
    <location>
        <begin position="138"/>
        <end position="151"/>
    </location>
</feature>
<comment type="caution">
    <text evidence="3">The sequence shown here is derived from an EMBL/GenBank/DDBJ whole genome shotgun (WGS) entry which is preliminary data.</text>
</comment>
<reference evidence="3" key="1">
    <citation type="journal article" date="2021" name="Genome Biol. Evol.">
        <title>The assembled and annotated genome of the fairy-ring fungus Marasmius oreades.</title>
        <authorList>
            <person name="Hiltunen M."/>
            <person name="Ament-Velasquez S.L."/>
            <person name="Johannesson H."/>
        </authorList>
    </citation>
    <scope>NUCLEOTIDE SEQUENCE</scope>
    <source>
        <strain evidence="3">03SP1</strain>
    </source>
</reference>
<dbReference type="RefSeq" id="XP_043013639.1">
    <property type="nucleotide sequence ID" value="XM_043149037.1"/>
</dbReference>
<feature type="compositionally biased region" description="Low complexity" evidence="1">
    <location>
        <begin position="262"/>
        <end position="277"/>
    </location>
</feature>
<sequence length="762" mass="83295">MAKPKKGKQKNETVLALPVQPPPLATHTSPVNPPSELSPLPPPALGWPSPNLTSLNINRQTKKDNDDGWLPTDGVLEEGLPTIKKANAKSPLAASPWGVSQQTGSIPSAQATKATIATKNAPAPATSVWGGSHHPTGKVSTWHQQAQSTERPSWDTGGAGWHTSGHDAWGADDDSESESESEAGDGRGSVLAGGASWGQPKAASFTPGTSTWRSWGDEAQRNSKVNSFATGVTGSKNALSSQQRSQILDSLLNVPQSHNNYVAQHKQAQAATQQAVKHFPHVTPSQAHAASRHTPRQHPNQSQPKRLPHISNRQATHSSWHTPATPMQQSARQEVKSTKEGKSGKHRRSHSEDHWGEEWGGGGGGEGGGTNASEWWTPVQGEGTDSYGWGPIPEEEEEDYEDARRVHFSPKAPSANLWGDGGKSPVWGGGKLSKAESVSGWGTDGDGWVGTSDKTNGWGLKPPQGNSPWSTWGEDESQSDSPWGMDMKEENSPWSLLERPKAQAPGISSARPHDKHSEASYSIPSRTLAHAYKGTTTTLHGVGPENSIIGDYMHAQIQDSGFEALEPVQRALFGKGRRARERIHWMFPPDKDERVEILLTWIQNVSYSLATYGVHKFLQTRERGALFANADFRLPGKEKVPAFDWLTFDELQRTRDKILQESVVCYDPAAQVIVFVFLSSNTGNSVAMWRRKIPVPNNTRLSFQAHINQALAGLRRDSDYIVHVDELPNDMPPITRSRSLPATTQYKGKKKKRKWWRALFGL</sequence>
<dbReference type="EMBL" id="CM032182">
    <property type="protein sequence ID" value="KAG7097169.1"/>
    <property type="molecule type" value="Genomic_DNA"/>
</dbReference>
<feature type="domain" description="CcmS related" evidence="2">
    <location>
        <begin position="567"/>
        <end position="698"/>
    </location>
</feature>
<dbReference type="OrthoDB" id="3171339at2759"/>
<dbReference type="GeneID" id="66073621"/>